<dbReference type="Proteomes" id="UP000502118">
    <property type="component" value="Chromosome"/>
</dbReference>
<dbReference type="RefSeq" id="WP_171112695.1">
    <property type="nucleotide sequence ID" value="NZ_CP053097.1"/>
</dbReference>
<dbReference type="KEGG" id="mmio:HLA92_01125"/>
<sequence length="263" mass="31238">MKKTLNKKYLWVSLISLFSSSAIAGVIYFVYYNAKITHIEKYSDKEYQQDQEKIILSPTSFNNIQSAQQIFNNFQIWKKNNPNEPVNKFISGNVNIKLTPRQQQNMEITFTDLKYDENDAENIIVDLSIQDKKHKFKKINIKNRKINIYNSSYNYENNDQLKIELNKNKNELKNIISNSNSTQDNYFSSEAFKNAVFQWFIKIANQNRPNIFSQKDYDIVKADNEDYVKYTTKSERNLLVIDFNFVSKDKKIIEKNRIQYYVS</sequence>
<gene>
    <name evidence="2" type="ORF">HLA92_01125</name>
</gene>
<keyword evidence="3" id="KW-1185">Reference proteome</keyword>
<name>A0A6M4JD90_9MOLU</name>
<keyword evidence="1" id="KW-0812">Transmembrane</keyword>
<dbReference type="AlphaFoldDB" id="A0A6M4JD90"/>
<evidence type="ECO:0000313" key="3">
    <source>
        <dbReference type="Proteomes" id="UP000502118"/>
    </source>
</evidence>
<evidence type="ECO:0000256" key="1">
    <source>
        <dbReference type="SAM" id="Phobius"/>
    </source>
</evidence>
<reference evidence="2 3" key="1">
    <citation type="submission" date="2020-05" db="EMBL/GenBank/DDBJ databases">
        <title>Novel Mycoplasma species detected in Mirounga angustirostris (northern elephant seal) from the USA.</title>
        <authorList>
            <person name="Volokhov D.V."/>
        </authorList>
    </citation>
    <scope>NUCLEOTIDE SEQUENCE [LARGE SCALE GENOMIC DNA]</scope>
    <source>
        <strain evidence="2 3">Mirounga ES2806-NAS</strain>
    </source>
</reference>
<dbReference type="EMBL" id="CP053097">
    <property type="protein sequence ID" value="QJR44039.1"/>
    <property type="molecule type" value="Genomic_DNA"/>
</dbReference>
<proteinExistence type="predicted"/>
<keyword evidence="1" id="KW-1133">Transmembrane helix</keyword>
<accession>A0A6M4JD90</accession>
<evidence type="ECO:0000313" key="2">
    <source>
        <dbReference type="EMBL" id="QJR44039.1"/>
    </source>
</evidence>
<keyword evidence="1" id="KW-0472">Membrane</keyword>
<feature type="transmembrane region" description="Helical" evidence="1">
    <location>
        <begin position="9"/>
        <end position="31"/>
    </location>
</feature>
<organism evidence="2 3">
    <name type="scientific">Mycoplasma miroungirhinis</name>
    <dbReference type="NCBI Taxonomy" id="754516"/>
    <lineage>
        <taxon>Bacteria</taxon>
        <taxon>Bacillati</taxon>
        <taxon>Mycoplasmatota</taxon>
        <taxon>Mollicutes</taxon>
        <taxon>Mycoplasmataceae</taxon>
        <taxon>Mycoplasma</taxon>
    </lineage>
</organism>
<protein>
    <submittedName>
        <fullName evidence="2">Uncharacterized protein</fullName>
    </submittedName>
</protein>